<proteinExistence type="predicted"/>
<keyword evidence="3" id="KW-0804">Transcription</keyword>
<protein>
    <submittedName>
        <fullName evidence="5">AraC-type DNA-binding protein</fullName>
    </submittedName>
</protein>
<dbReference type="InterPro" id="IPR018060">
    <property type="entry name" value="HTH_AraC"/>
</dbReference>
<dbReference type="InterPro" id="IPR050204">
    <property type="entry name" value="AraC_XylS_family_regulators"/>
</dbReference>
<dbReference type="Pfam" id="PF12833">
    <property type="entry name" value="HTH_18"/>
    <property type="match status" value="1"/>
</dbReference>
<dbReference type="SMART" id="SM00342">
    <property type="entry name" value="HTH_ARAC"/>
    <property type="match status" value="1"/>
</dbReference>
<organism evidence="5 6">
    <name type="scientific">Chitinophaga rupis</name>
    <dbReference type="NCBI Taxonomy" id="573321"/>
    <lineage>
        <taxon>Bacteria</taxon>
        <taxon>Pseudomonadati</taxon>
        <taxon>Bacteroidota</taxon>
        <taxon>Chitinophagia</taxon>
        <taxon>Chitinophagales</taxon>
        <taxon>Chitinophagaceae</taxon>
        <taxon>Chitinophaga</taxon>
    </lineage>
</organism>
<dbReference type="Pfam" id="PF22200">
    <property type="entry name" value="ExsA_N"/>
    <property type="match status" value="1"/>
</dbReference>
<dbReference type="EMBL" id="FOBB01000002">
    <property type="protein sequence ID" value="SEL66496.1"/>
    <property type="molecule type" value="Genomic_DNA"/>
</dbReference>
<dbReference type="Proteomes" id="UP000198984">
    <property type="component" value="Unassembled WGS sequence"/>
</dbReference>
<dbReference type="PROSITE" id="PS01124">
    <property type="entry name" value="HTH_ARAC_FAMILY_2"/>
    <property type="match status" value="1"/>
</dbReference>
<keyword evidence="6" id="KW-1185">Reference proteome</keyword>
<dbReference type="Gene3D" id="1.10.10.60">
    <property type="entry name" value="Homeodomain-like"/>
    <property type="match status" value="1"/>
</dbReference>
<gene>
    <name evidence="5" type="ORF">SAMN04488505_102796</name>
</gene>
<evidence type="ECO:0000313" key="6">
    <source>
        <dbReference type="Proteomes" id="UP000198984"/>
    </source>
</evidence>
<evidence type="ECO:0000256" key="2">
    <source>
        <dbReference type="ARBA" id="ARBA00023125"/>
    </source>
</evidence>
<dbReference type="RefSeq" id="WP_089910702.1">
    <property type="nucleotide sequence ID" value="NZ_FOBB01000002.1"/>
</dbReference>
<keyword evidence="1" id="KW-0805">Transcription regulation</keyword>
<keyword evidence="2 5" id="KW-0238">DNA-binding</keyword>
<accession>A0A1H7S2G2</accession>
<evidence type="ECO:0000256" key="3">
    <source>
        <dbReference type="ARBA" id="ARBA00023163"/>
    </source>
</evidence>
<sequence>MEHAQLAKNLQGIVYSEYPAVQRQGEQFMPEHCLSYLISGSVTVLNGNNTCTFKPGDYMYSPKNHLAKFIKHPPANGNYQSIAIIMDQDTLLDFYKEHAAHTAPGKIEKAVLQLPPNVLLENYFQSLLPYFKMDMPEPLILLKKREAILLLLQAQPALASLLFDFTAPGKIDLEAFMNQHFRYNVDMKKFAYLTGRSLATFKRDFEKVFHTTPNRWLQQKRLQEAYQLIKERGEKPSDVYLDVGFETLSHFSYSFKQFFGVNPSMV</sequence>
<dbReference type="AlphaFoldDB" id="A0A1H7S2G2"/>
<evidence type="ECO:0000256" key="1">
    <source>
        <dbReference type="ARBA" id="ARBA00023015"/>
    </source>
</evidence>
<dbReference type="OrthoDB" id="4480133at2"/>
<feature type="domain" description="HTH araC/xylS-type" evidence="4">
    <location>
        <begin position="171"/>
        <end position="266"/>
    </location>
</feature>
<dbReference type="SUPFAM" id="SSF46689">
    <property type="entry name" value="Homeodomain-like"/>
    <property type="match status" value="1"/>
</dbReference>
<dbReference type="GO" id="GO:0003700">
    <property type="term" value="F:DNA-binding transcription factor activity"/>
    <property type="evidence" value="ECO:0007669"/>
    <property type="project" value="InterPro"/>
</dbReference>
<dbReference type="InterPro" id="IPR009057">
    <property type="entry name" value="Homeodomain-like_sf"/>
</dbReference>
<dbReference type="STRING" id="573321.SAMN04488505_102796"/>
<dbReference type="PANTHER" id="PTHR46796">
    <property type="entry name" value="HTH-TYPE TRANSCRIPTIONAL ACTIVATOR RHAS-RELATED"/>
    <property type="match status" value="1"/>
</dbReference>
<name>A0A1H7S2G2_9BACT</name>
<evidence type="ECO:0000313" key="5">
    <source>
        <dbReference type="EMBL" id="SEL66496.1"/>
    </source>
</evidence>
<reference evidence="5 6" key="1">
    <citation type="submission" date="2016-10" db="EMBL/GenBank/DDBJ databases">
        <authorList>
            <person name="de Groot N.N."/>
        </authorList>
    </citation>
    <scope>NUCLEOTIDE SEQUENCE [LARGE SCALE GENOMIC DNA]</scope>
    <source>
        <strain evidence="5 6">DSM 21039</strain>
    </source>
</reference>
<dbReference type="PANTHER" id="PTHR46796:SF7">
    <property type="entry name" value="ARAC FAMILY TRANSCRIPTIONAL REGULATOR"/>
    <property type="match status" value="1"/>
</dbReference>
<dbReference type="InterPro" id="IPR054015">
    <property type="entry name" value="ExsA-like_N"/>
</dbReference>
<evidence type="ECO:0000259" key="4">
    <source>
        <dbReference type="PROSITE" id="PS01124"/>
    </source>
</evidence>
<dbReference type="GO" id="GO:0043565">
    <property type="term" value="F:sequence-specific DNA binding"/>
    <property type="evidence" value="ECO:0007669"/>
    <property type="project" value="InterPro"/>
</dbReference>